<name>A0ABU1B2A7_9BACT</name>
<protein>
    <submittedName>
        <fullName evidence="2">Uncharacterized protein</fullName>
    </submittedName>
</protein>
<evidence type="ECO:0000313" key="3">
    <source>
        <dbReference type="Proteomes" id="UP001225316"/>
    </source>
</evidence>
<feature type="transmembrane region" description="Helical" evidence="1">
    <location>
        <begin position="71"/>
        <end position="91"/>
    </location>
</feature>
<gene>
    <name evidence="2" type="ORF">QEH52_20165</name>
</gene>
<dbReference type="RefSeq" id="WP_308952762.1">
    <property type="nucleotide sequence ID" value="NZ_JARXHW010000229.1"/>
</dbReference>
<keyword evidence="3" id="KW-1185">Reference proteome</keyword>
<feature type="transmembrane region" description="Helical" evidence="1">
    <location>
        <begin position="7"/>
        <end position="29"/>
    </location>
</feature>
<sequence>MKMLRRLIYTALMTFIWALPVTIIVNQMFKWRGAVADRITELLFLPFLFSAAGMMFWIYFNFDEEREYSRFALASIGIITFFSALVAFPAVS</sequence>
<feature type="transmembrane region" description="Helical" evidence="1">
    <location>
        <begin position="41"/>
        <end position="59"/>
    </location>
</feature>
<accession>A0ABU1B2A7</accession>
<organism evidence="2 3">
    <name type="scientific">Thalassobacterium maritimum</name>
    <dbReference type="NCBI Taxonomy" id="3041265"/>
    <lineage>
        <taxon>Bacteria</taxon>
        <taxon>Pseudomonadati</taxon>
        <taxon>Verrucomicrobiota</taxon>
        <taxon>Opitutia</taxon>
        <taxon>Puniceicoccales</taxon>
        <taxon>Coraliomargaritaceae</taxon>
        <taxon>Thalassobacterium</taxon>
    </lineage>
</organism>
<evidence type="ECO:0000256" key="1">
    <source>
        <dbReference type="SAM" id="Phobius"/>
    </source>
</evidence>
<keyword evidence="1" id="KW-1133">Transmembrane helix</keyword>
<reference evidence="2 3" key="1">
    <citation type="submission" date="2023-04" db="EMBL/GenBank/DDBJ databases">
        <title>A novel bacteria isolated from coastal sediment.</title>
        <authorList>
            <person name="Liu X.-J."/>
            <person name="Du Z.-J."/>
        </authorList>
    </citation>
    <scope>NUCLEOTIDE SEQUENCE [LARGE SCALE GENOMIC DNA]</scope>
    <source>
        <strain evidence="2 3">SDUM461003</strain>
    </source>
</reference>
<evidence type="ECO:0000313" key="2">
    <source>
        <dbReference type="EMBL" id="MDQ8209844.1"/>
    </source>
</evidence>
<proteinExistence type="predicted"/>
<keyword evidence="1" id="KW-0812">Transmembrane</keyword>
<comment type="caution">
    <text evidence="2">The sequence shown here is derived from an EMBL/GenBank/DDBJ whole genome shotgun (WGS) entry which is preliminary data.</text>
</comment>
<dbReference type="EMBL" id="JARXHW010000229">
    <property type="protein sequence ID" value="MDQ8209844.1"/>
    <property type="molecule type" value="Genomic_DNA"/>
</dbReference>
<dbReference type="Proteomes" id="UP001225316">
    <property type="component" value="Unassembled WGS sequence"/>
</dbReference>
<keyword evidence="1" id="KW-0472">Membrane</keyword>